<comment type="subunit">
    <text evidence="4">Homodimer.</text>
</comment>
<dbReference type="Gene3D" id="3.40.50.970">
    <property type="match status" value="1"/>
</dbReference>
<dbReference type="UniPathway" id="UPA00064">
    <property type="reaction ID" value="UER00091"/>
</dbReference>
<evidence type="ECO:0000256" key="5">
    <source>
        <dbReference type="ARBA" id="ARBA00013150"/>
    </source>
</evidence>
<dbReference type="CDD" id="cd07033">
    <property type="entry name" value="TPP_PYR_DXS_TK_like"/>
    <property type="match status" value="1"/>
</dbReference>
<feature type="non-terminal residue" evidence="14">
    <location>
        <position position="1"/>
    </location>
</feature>
<dbReference type="InterPro" id="IPR005477">
    <property type="entry name" value="Dxylulose-5-P_synthase"/>
</dbReference>
<evidence type="ECO:0000256" key="8">
    <source>
        <dbReference type="ARBA" id="ARBA00022842"/>
    </source>
</evidence>
<keyword evidence="11" id="KW-0414">Isoprene biosynthesis</keyword>
<dbReference type="EMBL" id="UINC01031001">
    <property type="protein sequence ID" value="SVB16332.1"/>
    <property type="molecule type" value="Genomic_DNA"/>
</dbReference>
<evidence type="ECO:0000256" key="3">
    <source>
        <dbReference type="ARBA" id="ARBA00011081"/>
    </source>
</evidence>
<keyword evidence="9" id="KW-0784">Thiamine biosynthesis</keyword>
<dbReference type="SUPFAM" id="SSF52518">
    <property type="entry name" value="Thiamin diphosphate-binding fold (THDP-binding)"/>
    <property type="match status" value="1"/>
</dbReference>
<dbReference type="GO" id="GO:0046872">
    <property type="term" value="F:metal ion binding"/>
    <property type="evidence" value="ECO:0007669"/>
    <property type="project" value="UniProtKB-KW"/>
</dbReference>
<dbReference type="GO" id="GO:0019288">
    <property type="term" value="P:isopentenyl diphosphate biosynthetic process, methylerythritol 4-phosphate pathway"/>
    <property type="evidence" value="ECO:0007669"/>
    <property type="project" value="TreeGrafter"/>
</dbReference>
<proteinExistence type="inferred from homology"/>
<evidence type="ECO:0000256" key="6">
    <source>
        <dbReference type="ARBA" id="ARBA00022679"/>
    </source>
</evidence>
<keyword evidence="6" id="KW-0808">Transferase</keyword>
<protein>
    <recommendedName>
        <fullName evidence="5">1-deoxy-D-xylulose-5-phosphate synthase</fullName>
        <ecNumber evidence="5">2.2.1.7</ecNumber>
    </recommendedName>
</protein>
<evidence type="ECO:0000256" key="9">
    <source>
        <dbReference type="ARBA" id="ARBA00022977"/>
    </source>
</evidence>
<comment type="similarity">
    <text evidence="3">Belongs to the transketolase family. DXPS subfamily.</text>
</comment>
<dbReference type="Pfam" id="PF02779">
    <property type="entry name" value="Transket_pyr"/>
    <property type="match status" value="1"/>
</dbReference>
<name>A0A382BSC6_9ZZZZ</name>
<sequence length="357" mass="38357">LTRKGKGFTPAEDDPWTWHASGPFDKVTGKGTKGSSSLPRYQKVFGRGLIQVADGDSLVCAITAAMPDGTSTDVFQEAHPDRYFDVGIAEGHGVTFAAGLATQGIKPIVAIYSTFLQRAYDNIVHDVALQNLPVVFAMDRAGIAGEDGPTHHGALDIAYMLAVPGMTVTAPKDGSEMLALLRLATEKNDGPWSIRWPRAAVPKEVPHLDEIERIPPYTWEILRNGADCVLLAVGAMVLPALQAADALEGDGIRCTVVNCRFLKPFDHLILEEMVRSHPVVLTLEEGQLTNGFGSFIAREINTLGLGPSPKISAIGLPDKFIDHGSREALLVDLGLDVAGIISRVRELIVSKAELEPV</sequence>
<reference evidence="14" key="1">
    <citation type="submission" date="2018-05" db="EMBL/GenBank/DDBJ databases">
        <authorList>
            <person name="Lanie J.A."/>
            <person name="Ng W.-L."/>
            <person name="Kazmierczak K.M."/>
            <person name="Andrzejewski T.M."/>
            <person name="Davidsen T.M."/>
            <person name="Wayne K.J."/>
            <person name="Tettelin H."/>
            <person name="Glass J.I."/>
            <person name="Rusch D."/>
            <person name="Podicherti R."/>
            <person name="Tsui H.-C.T."/>
            <person name="Winkler M.E."/>
        </authorList>
    </citation>
    <scope>NUCLEOTIDE SEQUENCE</scope>
</reference>
<dbReference type="EC" id="2.2.1.7" evidence="5"/>
<dbReference type="SMART" id="SM00861">
    <property type="entry name" value="Transket_pyr"/>
    <property type="match status" value="1"/>
</dbReference>
<evidence type="ECO:0000259" key="13">
    <source>
        <dbReference type="SMART" id="SM00861"/>
    </source>
</evidence>
<dbReference type="GO" id="GO:0016114">
    <property type="term" value="P:terpenoid biosynthetic process"/>
    <property type="evidence" value="ECO:0007669"/>
    <property type="project" value="InterPro"/>
</dbReference>
<comment type="cofactor">
    <cofactor evidence="1">
        <name>Mg(2+)</name>
        <dbReference type="ChEBI" id="CHEBI:18420"/>
    </cofactor>
</comment>
<dbReference type="InterPro" id="IPR029061">
    <property type="entry name" value="THDP-binding"/>
</dbReference>
<dbReference type="GO" id="GO:0008661">
    <property type="term" value="F:1-deoxy-D-xylulose-5-phosphate synthase activity"/>
    <property type="evidence" value="ECO:0007669"/>
    <property type="project" value="UniProtKB-EC"/>
</dbReference>
<evidence type="ECO:0000313" key="14">
    <source>
        <dbReference type="EMBL" id="SVB16332.1"/>
    </source>
</evidence>
<dbReference type="PANTHER" id="PTHR43322:SF5">
    <property type="entry name" value="1-DEOXY-D-XYLULOSE-5-PHOSPHATE SYNTHASE, CHLOROPLASTIC"/>
    <property type="match status" value="1"/>
</dbReference>
<evidence type="ECO:0000256" key="10">
    <source>
        <dbReference type="ARBA" id="ARBA00023052"/>
    </source>
</evidence>
<dbReference type="GO" id="GO:0005829">
    <property type="term" value="C:cytosol"/>
    <property type="evidence" value="ECO:0007669"/>
    <property type="project" value="TreeGrafter"/>
</dbReference>
<dbReference type="FunFam" id="3.40.50.920:FF:000002">
    <property type="entry name" value="1-deoxy-D-xylulose-5-phosphate synthase"/>
    <property type="match status" value="1"/>
</dbReference>
<feature type="region of interest" description="Disordered" evidence="12">
    <location>
        <begin position="1"/>
        <end position="22"/>
    </location>
</feature>
<gene>
    <name evidence="14" type="ORF">METZ01_LOCUS169186</name>
</gene>
<dbReference type="PANTHER" id="PTHR43322">
    <property type="entry name" value="1-D-DEOXYXYLULOSE 5-PHOSPHATE SYNTHASE-RELATED"/>
    <property type="match status" value="1"/>
</dbReference>
<organism evidence="14">
    <name type="scientific">marine metagenome</name>
    <dbReference type="NCBI Taxonomy" id="408172"/>
    <lineage>
        <taxon>unclassified sequences</taxon>
        <taxon>metagenomes</taxon>
        <taxon>ecological metagenomes</taxon>
    </lineage>
</organism>
<dbReference type="SUPFAM" id="SSF52922">
    <property type="entry name" value="TK C-terminal domain-like"/>
    <property type="match status" value="1"/>
</dbReference>
<evidence type="ECO:0000256" key="4">
    <source>
        <dbReference type="ARBA" id="ARBA00011738"/>
    </source>
</evidence>
<evidence type="ECO:0000256" key="7">
    <source>
        <dbReference type="ARBA" id="ARBA00022723"/>
    </source>
</evidence>
<comment type="pathway">
    <text evidence="2">Metabolic intermediate biosynthesis; 1-deoxy-D-xylulose 5-phosphate biosynthesis; 1-deoxy-D-xylulose 5-phosphate from D-glyceraldehyde 3-phosphate and pyruvate: step 1/1.</text>
</comment>
<dbReference type="InterPro" id="IPR005475">
    <property type="entry name" value="Transketolase-like_Pyr-bd"/>
</dbReference>
<evidence type="ECO:0000256" key="12">
    <source>
        <dbReference type="SAM" id="MobiDB-lite"/>
    </source>
</evidence>
<feature type="domain" description="Transketolase-like pyrimidine-binding" evidence="13">
    <location>
        <begin position="39"/>
        <end position="203"/>
    </location>
</feature>
<keyword evidence="8" id="KW-0460">Magnesium</keyword>
<dbReference type="GO" id="GO:0009228">
    <property type="term" value="P:thiamine biosynthetic process"/>
    <property type="evidence" value="ECO:0007669"/>
    <property type="project" value="UniProtKB-KW"/>
</dbReference>
<keyword evidence="10" id="KW-0786">Thiamine pyrophosphate</keyword>
<dbReference type="InterPro" id="IPR033248">
    <property type="entry name" value="Transketolase_C"/>
</dbReference>
<keyword evidence="7" id="KW-0479">Metal-binding</keyword>
<accession>A0A382BSC6</accession>
<dbReference type="InterPro" id="IPR009014">
    <property type="entry name" value="Transketo_C/PFOR_II"/>
</dbReference>
<dbReference type="Pfam" id="PF02780">
    <property type="entry name" value="Transketolase_C"/>
    <property type="match status" value="1"/>
</dbReference>
<evidence type="ECO:0000256" key="1">
    <source>
        <dbReference type="ARBA" id="ARBA00001946"/>
    </source>
</evidence>
<evidence type="ECO:0000256" key="11">
    <source>
        <dbReference type="ARBA" id="ARBA00023229"/>
    </source>
</evidence>
<evidence type="ECO:0000256" key="2">
    <source>
        <dbReference type="ARBA" id="ARBA00004980"/>
    </source>
</evidence>
<dbReference type="Gene3D" id="3.40.50.920">
    <property type="match status" value="1"/>
</dbReference>
<dbReference type="AlphaFoldDB" id="A0A382BSC6"/>